<sequence>MAGDLKQHLTPELFKFMVDRSIPFKKTESLDFGNAISIVLFGGSQEPQDSESQGIRERAWPVLKALSQYGLDQVPDMMEFLPPPEDPDFPSQALGLQLVLDQAPRDLLEGIHNRWTFDYFGDIALRFARQLQALPPHLNPAAWARWRDSVSLDYFIFVRLWFGAPLVHHEATPDEAVAFTEETRRLVEQTLGTRDPHRDQPEKRWDLHGFPRMLTEKGPSSPCGAAEGAFWIACLLDVHRPPLDRFGRYPYRNGFLGRVDTPEEEAWMEKAPMFAVDPDVRRRIRDDVEAGRWTPLDEGTE</sequence>
<dbReference type="Gene3D" id="1.25.40.10">
    <property type="entry name" value="Tetratricopeptide repeat domain"/>
    <property type="match status" value="1"/>
</dbReference>
<comment type="caution">
    <text evidence="1">The sequence shown here is derived from an EMBL/GenBank/DDBJ whole genome shotgun (WGS) entry which is preliminary data.</text>
</comment>
<dbReference type="SUPFAM" id="SSF48452">
    <property type="entry name" value="TPR-like"/>
    <property type="match status" value="1"/>
</dbReference>
<dbReference type="Proteomes" id="UP000829685">
    <property type="component" value="Unassembled WGS sequence"/>
</dbReference>
<dbReference type="AlphaFoldDB" id="A0A9P9WRW8"/>
<dbReference type="InterPro" id="IPR010323">
    <property type="entry name" value="DUF924"/>
</dbReference>
<dbReference type="EMBL" id="JAFIMR010000006">
    <property type="protein sequence ID" value="KAI1877406.1"/>
    <property type="molecule type" value="Genomic_DNA"/>
</dbReference>
<accession>A0A9P9WRW8</accession>
<reference evidence="1" key="1">
    <citation type="submission" date="2021-03" db="EMBL/GenBank/DDBJ databases">
        <title>Revisited historic fungal species revealed as producer of novel bioactive compounds through whole genome sequencing and comparative genomics.</title>
        <authorList>
            <person name="Vignolle G.A."/>
            <person name="Hochenegger N."/>
            <person name="Mach R.L."/>
            <person name="Mach-Aigner A.R."/>
            <person name="Javad Rahimi M."/>
            <person name="Salim K.A."/>
            <person name="Chan C.M."/>
            <person name="Lim L.B.L."/>
            <person name="Cai F."/>
            <person name="Druzhinina I.S."/>
            <person name="U'Ren J.M."/>
            <person name="Derntl C."/>
        </authorList>
    </citation>
    <scope>NUCLEOTIDE SEQUENCE</scope>
    <source>
        <strain evidence="1">TUCIM 5799</strain>
    </source>
</reference>
<dbReference type="InterPro" id="IPR011990">
    <property type="entry name" value="TPR-like_helical_dom_sf"/>
</dbReference>
<gene>
    <name evidence="1" type="ORF">JX265_003414</name>
</gene>
<evidence type="ECO:0000313" key="2">
    <source>
        <dbReference type="Proteomes" id="UP000829685"/>
    </source>
</evidence>
<proteinExistence type="predicted"/>
<keyword evidence="2" id="KW-1185">Reference proteome</keyword>
<dbReference type="Pfam" id="PF06041">
    <property type="entry name" value="DUF924"/>
    <property type="match status" value="1"/>
</dbReference>
<organism evidence="1 2">
    <name type="scientific">Neoarthrinium moseri</name>
    <dbReference type="NCBI Taxonomy" id="1658444"/>
    <lineage>
        <taxon>Eukaryota</taxon>
        <taxon>Fungi</taxon>
        <taxon>Dikarya</taxon>
        <taxon>Ascomycota</taxon>
        <taxon>Pezizomycotina</taxon>
        <taxon>Sordariomycetes</taxon>
        <taxon>Xylariomycetidae</taxon>
        <taxon>Amphisphaeriales</taxon>
        <taxon>Apiosporaceae</taxon>
        <taxon>Neoarthrinium</taxon>
    </lineage>
</organism>
<protein>
    <submittedName>
        <fullName evidence="1">Uncharacterized protein</fullName>
    </submittedName>
</protein>
<name>A0A9P9WRW8_9PEZI</name>
<evidence type="ECO:0000313" key="1">
    <source>
        <dbReference type="EMBL" id="KAI1877406.1"/>
    </source>
</evidence>